<dbReference type="SMART" id="SM00448">
    <property type="entry name" value="REC"/>
    <property type="match status" value="1"/>
</dbReference>
<dbReference type="Gene3D" id="3.40.50.2300">
    <property type="match status" value="1"/>
</dbReference>
<gene>
    <name evidence="10" type="ORF">L9S41_11035</name>
</gene>
<evidence type="ECO:0000313" key="11">
    <source>
        <dbReference type="Proteomes" id="UP001060414"/>
    </source>
</evidence>
<keyword evidence="2" id="KW-0902">Two-component regulatory system</keyword>
<dbReference type="PANTHER" id="PTHR48111">
    <property type="entry name" value="REGULATOR OF RPOS"/>
    <property type="match status" value="1"/>
</dbReference>
<keyword evidence="3" id="KW-0805">Transcription regulation</keyword>
<feature type="domain" description="Response regulatory" evidence="8">
    <location>
        <begin position="1"/>
        <end position="101"/>
    </location>
</feature>
<dbReference type="Pfam" id="PF00486">
    <property type="entry name" value="Trans_reg_C"/>
    <property type="match status" value="1"/>
</dbReference>
<evidence type="ECO:0000256" key="6">
    <source>
        <dbReference type="PROSITE-ProRule" id="PRU00169"/>
    </source>
</evidence>
<name>A0ABY5ZQX7_9BACT</name>
<dbReference type="Proteomes" id="UP001060414">
    <property type="component" value="Chromosome"/>
</dbReference>
<organism evidence="10 11">
    <name type="scientific">Geoalkalibacter halelectricus</name>
    <dbReference type="NCBI Taxonomy" id="2847045"/>
    <lineage>
        <taxon>Bacteria</taxon>
        <taxon>Pseudomonadati</taxon>
        <taxon>Thermodesulfobacteriota</taxon>
        <taxon>Desulfuromonadia</taxon>
        <taxon>Desulfuromonadales</taxon>
        <taxon>Geoalkalibacteraceae</taxon>
        <taxon>Geoalkalibacter</taxon>
    </lineage>
</organism>
<keyword evidence="1 6" id="KW-0597">Phosphoprotein</keyword>
<dbReference type="SMART" id="SM00862">
    <property type="entry name" value="Trans_reg_C"/>
    <property type="match status" value="1"/>
</dbReference>
<dbReference type="Pfam" id="PF00072">
    <property type="entry name" value="Response_reg"/>
    <property type="match status" value="1"/>
</dbReference>
<accession>A0ABY5ZQX7</accession>
<dbReference type="InterPro" id="IPR016032">
    <property type="entry name" value="Sig_transdc_resp-reg_C-effctor"/>
</dbReference>
<evidence type="ECO:0000256" key="3">
    <source>
        <dbReference type="ARBA" id="ARBA00023015"/>
    </source>
</evidence>
<dbReference type="InterPro" id="IPR001867">
    <property type="entry name" value="OmpR/PhoB-type_DNA-bd"/>
</dbReference>
<sequence length="205" mass="23405">MVEIFREYVSHVLTATHGEDAWALYQAHRPDLVILDLAMPGCDGLEVARRICREDPNLPIALLTGHDSRENMLAAFPLRLLSFMVKPVDLETLDQFFRQAADLLARHGRYRTTFESGAVFDPVLGEIHDPAGNRHVLSRNEKKFLELLLARRGQLIDSDRICNEISRDNPEIMSCQGLRNLIHRLRRKLGKEVIVSQKDLGYLIP</sequence>
<dbReference type="CDD" id="cd00156">
    <property type="entry name" value="REC"/>
    <property type="match status" value="1"/>
</dbReference>
<evidence type="ECO:0000256" key="7">
    <source>
        <dbReference type="PROSITE-ProRule" id="PRU01091"/>
    </source>
</evidence>
<keyword evidence="11" id="KW-1185">Reference proteome</keyword>
<dbReference type="PROSITE" id="PS50110">
    <property type="entry name" value="RESPONSE_REGULATORY"/>
    <property type="match status" value="1"/>
</dbReference>
<evidence type="ECO:0000256" key="1">
    <source>
        <dbReference type="ARBA" id="ARBA00022553"/>
    </source>
</evidence>
<dbReference type="Gene3D" id="1.10.10.10">
    <property type="entry name" value="Winged helix-like DNA-binding domain superfamily/Winged helix DNA-binding domain"/>
    <property type="match status" value="1"/>
</dbReference>
<dbReference type="InterPro" id="IPR036388">
    <property type="entry name" value="WH-like_DNA-bd_sf"/>
</dbReference>
<dbReference type="InterPro" id="IPR039420">
    <property type="entry name" value="WalR-like"/>
</dbReference>
<feature type="domain" description="OmpR/PhoB-type" evidence="9">
    <location>
        <begin position="109"/>
        <end position="205"/>
    </location>
</feature>
<dbReference type="SUPFAM" id="SSF46894">
    <property type="entry name" value="C-terminal effector domain of the bipartite response regulators"/>
    <property type="match status" value="1"/>
</dbReference>
<dbReference type="InterPro" id="IPR011006">
    <property type="entry name" value="CheY-like_superfamily"/>
</dbReference>
<evidence type="ECO:0000256" key="5">
    <source>
        <dbReference type="ARBA" id="ARBA00023163"/>
    </source>
</evidence>
<proteinExistence type="predicted"/>
<protein>
    <submittedName>
        <fullName evidence="10">Response regulator</fullName>
    </submittedName>
</protein>
<dbReference type="PANTHER" id="PTHR48111:SF1">
    <property type="entry name" value="TWO-COMPONENT RESPONSE REGULATOR ORR33"/>
    <property type="match status" value="1"/>
</dbReference>
<keyword evidence="5" id="KW-0804">Transcription</keyword>
<evidence type="ECO:0000256" key="2">
    <source>
        <dbReference type="ARBA" id="ARBA00023012"/>
    </source>
</evidence>
<evidence type="ECO:0000259" key="8">
    <source>
        <dbReference type="PROSITE" id="PS50110"/>
    </source>
</evidence>
<evidence type="ECO:0000259" key="9">
    <source>
        <dbReference type="PROSITE" id="PS51755"/>
    </source>
</evidence>
<dbReference type="SUPFAM" id="SSF52172">
    <property type="entry name" value="CheY-like"/>
    <property type="match status" value="1"/>
</dbReference>
<evidence type="ECO:0000256" key="4">
    <source>
        <dbReference type="ARBA" id="ARBA00023125"/>
    </source>
</evidence>
<reference evidence="10" key="1">
    <citation type="journal article" date="2022" name="Environ. Microbiol.">
        <title>Geoalkalibacter halelectricus SAP #1 sp. nov. possessing extracellular electron transfer and mineral#reducing capabilities from a haloalkaline environment.</title>
        <authorList>
            <person name="Yadav S."/>
            <person name="Singh R."/>
            <person name="Sundharam S.S."/>
            <person name="Chaudhary S."/>
            <person name="Krishnamurthi S."/>
            <person name="Patil S.A."/>
        </authorList>
    </citation>
    <scope>NUCLEOTIDE SEQUENCE</scope>
    <source>
        <strain evidence="10">SAP-1</strain>
    </source>
</reference>
<keyword evidence="4 7" id="KW-0238">DNA-binding</keyword>
<feature type="DNA-binding region" description="OmpR/PhoB-type" evidence="7">
    <location>
        <begin position="109"/>
        <end position="205"/>
    </location>
</feature>
<dbReference type="EMBL" id="CP092109">
    <property type="protein sequence ID" value="UWZ81582.1"/>
    <property type="molecule type" value="Genomic_DNA"/>
</dbReference>
<evidence type="ECO:0000313" key="10">
    <source>
        <dbReference type="EMBL" id="UWZ81582.1"/>
    </source>
</evidence>
<feature type="modified residue" description="4-aspartylphosphate" evidence="6">
    <location>
        <position position="36"/>
    </location>
</feature>
<dbReference type="InterPro" id="IPR001789">
    <property type="entry name" value="Sig_transdc_resp-reg_receiver"/>
</dbReference>
<dbReference type="PROSITE" id="PS51755">
    <property type="entry name" value="OMPR_PHOB"/>
    <property type="match status" value="1"/>
</dbReference>